<dbReference type="InterPro" id="IPR010035">
    <property type="entry name" value="Thi_S"/>
</dbReference>
<dbReference type="InterPro" id="IPR003749">
    <property type="entry name" value="ThiS/MoaD-like"/>
</dbReference>
<dbReference type="Gene3D" id="3.10.20.30">
    <property type="match status" value="1"/>
</dbReference>
<dbReference type="PANTHER" id="PTHR34472:SF1">
    <property type="entry name" value="SULFUR CARRIER PROTEIN THIS"/>
    <property type="match status" value="1"/>
</dbReference>
<dbReference type="Pfam" id="PF02597">
    <property type="entry name" value="ThiS"/>
    <property type="match status" value="1"/>
</dbReference>
<dbReference type="PANTHER" id="PTHR34472">
    <property type="entry name" value="SULFUR CARRIER PROTEIN THIS"/>
    <property type="match status" value="1"/>
</dbReference>
<dbReference type="CDD" id="cd00565">
    <property type="entry name" value="Ubl_ThiS"/>
    <property type="match status" value="1"/>
</dbReference>
<reference evidence="1 2" key="1">
    <citation type="submission" date="2023-07" db="EMBL/GenBank/DDBJ databases">
        <title>Genomic Encyclopedia of Type Strains, Phase IV (KMG-IV): sequencing the most valuable type-strain genomes for metagenomic binning, comparative biology and taxonomic classification.</title>
        <authorList>
            <person name="Goeker M."/>
        </authorList>
    </citation>
    <scope>NUCLEOTIDE SEQUENCE [LARGE SCALE GENOMIC DNA]</scope>
    <source>
        <strain evidence="1 2">DSM 16980</strain>
    </source>
</reference>
<dbReference type="SUPFAM" id="SSF54285">
    <property type="entry name" value="MoaD/ThiS"/>
    <property type="match status" value="1"/>
</dbReference>
<evidence type="ECO:0000313" key="2">
    <source>
        <dbReference type="Proteomes" id="UP001239167"/>
    </source>
</evidence>
<name>A0ABT9Y6T7_9FIRM</name>
<keyword evidence="2" id="KW-1185">Reference proteome</keyword>
<dbReference type="InterPro" id="IPR016155">
    <property type="entry name" value="Mopterin_synth/thiamin_S_b"/>
</dbReference>
<organism evidence="1 2">
    <name type="scientific">Pectinatus haikarae</name>
    <dbReference type="NCBI Taxonomy" id="349096"/>
    <lineage>
        <taxon>Bacteria</taxon>
        <taxon>Bacillati</taxon>
        <taxon>Bacillota</taxon>
        <taxon>Negativicutes</taxon>
        <taxon>Selenomonadales</taxon>
        <taxon>Selenomonadaceae</taxon>
        <taxon>Pectinatus</taxon>
    </lineage>
</organism>
<comment type="caution">
    <text evidence="1">The sequence shown here is derived from an EMBL/GenBank/DDBJ whole genome shotgun (WGS) entry which is preliminary data.</text>
</comment>
<dbReference type="EMBL" id="JAUSUE010000007">
    <property type="protein sequence ID" value="MDQ0203537.1"/>
    <property type="molecule type" value="Genomic_DNA"/>
</dbReference>
<protein>
    <submittedName>
        <fullName evidence="1">Thiamine biosynthesis protein ThiS</fullName>
    </submittedName>
</protein>
<accession>A0ABT9Y6T7</accession>
<gene>
    <name evidence="1" type="ORF">J2S01_001253</name>
</gene>
<dbReference type="NCBIfam" id="TIGR01683">
    <property type="entry name" value="thiS"/>
    <property type="match status" value="1"/>
</dbReference>
<evidence type="ECO:0000313" key="1">
    <source>
        <dbReference type="EMBL" id="MDQ0203537.1"/>
    </source>
</evidence>
<dbReference type="InterPro" id="IPR012675">
    <property type="entry name" value="Beta-grasp_dom_sf"/>
</dbReference>
<dbReference type="Proteomes" id="UP001239167">
    <property type="component" value="Unassembled WGS sequence"/>
</dbReference>
<sequence length="70" mass="7729">MKVQIVINGKKRQLAENISLQTVMDENLAAGGRAVAELNERIIDKQAWNETMLKENDVLEIVAFMGGGSK</sequence>
<dbReference type="RefSeq" id="WP_269140330.1">
    <property type="nucleotide sequence ID" value="NZ_JAUSUE010000007.1"/>
</dbReference>
<proteinExistence type="predicted"/>